<dbReference type="PROSITE" id="PS00108">
    <property type="entry name" value="PROTEIN_KINASE_ST"/>
    <property type="match status" value="1"/>
</dbReference>
<evidence type="ECO:0000259" key="13">
    <source>
        <dbReference type="PROSITE" id="PS50011"/>
    </source>
</evidence>
<comment type="function">
    <text evidence="7">May play a role in sperm motility, especially in the regulation of flagellar function.</text>
</comment>
<dbReference type="FunFam" id="3.30.200.20:FF:000003">
    <property type="entry name" value="Non-specific serine/threonine protein kinase"/>
    <property type="match status" value="1"/>
</dbReference>
<evidence type="ECO:0000256" key="5">
    <source>
        <dbReference type="ARBA" id="ARBA00022777"/>
    </source>
</evidence>
<reference evidence="14 15" key="2">
    <citation type="journal article" date="2018" name="Annu Rev Anim Biosci">
        <title>Bat Biology, Genomes, and the Bat1K Project: To Generate Chromosome-Level Genomes for All Living Bat Species.</title>
        <authorList>
            <person name="Teeling E.C."/>
            <person name="Vernes S.C."/>
            <person name="Davalos L.M."/>
            <person name="Ray D.A."/>
            <person name="Gilbert M.T.P."/>
            <person name="Myers E."/>
        </authorList>
    </citation>
    <scope>NUCLEOTIDE SEQUENCE</scope>
</reference>
<reference evidence="14 15" key="1">
    <citation type="journal article" date="2015" name="Annu Rev Anim Biosci">
        <title>The Genome 10K Project: a way forward.</title>
        <authorList>
            <person name="Koepfli K.P."/>
            <person name="Paten B."/>
            <person name="O'Brien S.J."/>
            <person name="Koepfli K.P."/>
            <person name="Paten B."/>
            <person name="Antunes A."/>
            <person name="Belov K."/>
            <person name="Bustamante C."/>
            <person name="Castoe T.A."/>
            <person name="Clawson H."/>
            <person name="Crawford A.J."/>
            <person name="Diekhans M."/>
            <person name="Distel D."/>
            <person name="Durbin R."/>
            <person name="Earl D."/>
            <person name="Fujita M.K."/>
            <person name="Gamble T."/>
            <person name="Georges A."/>
            <person name="Gemmell N."/>
            <person name="Gilbert M.T."/>
            <person name="Graves J.M."/>
            <person name="Green R.E."/>
            <person name="Hickey G."/>
            <person name="Jarvis E.D."/>
            <person name="Johnson W."/>
            <person name="Komissarov A."/>
            <person name="Korf I."/>
            <person name="Kuhn R."/>
            <person name="Larkin D.M."/>
            <person name="Lewin H."/>
            <person name="Lopez J.V."/>
            <person name="Ma J."/>
            <person name="Marques-Bonet T."/>
            <person name="Miller W."/>
            <person name="Murphy R."/>
            <person name="Pevzner P."/>
            <person name="Shapiro B."/>
            <person name="Steiner C."/>
            <person name="Tamazian G."/>
            <person name="Venkatesh B."/>
            <person name="Wang J."/>
            <person name="Wayne R."/>
            <person name="Wiley E."/>
            <person name="Yang H."/>
            <person name="Zhang G."/>
            <person name="Haussler D."/>
            <person name="Ryder O."/>
            <person name="O'Brien S.J."/>
        </authorList>
    </citation>
    <scope>NUCLEOTIDE SEQUENCE</scope>
</reference>
<evidence type="ECO:0000256" key="4">
    <source>
        <dbReference type="ARBA" id="ARBA00022741"/>
    </source>
</evidence>
<keyword evidence="15" id="KW-1185">Reference proteome</keyword>
<evidence type="ECO:0000256" key="10">
    <source>
        <dbReference type="ARBA" id="ARBA00048679"/>
    </source>
</evidence>
<reference evidence="14" key="4">
    <citation type="submission" date="2025-08" db="UniProtKB">
        <authorList>
            <consortium name="Ensembl"/>
        </authorList>
    </citation>
    <scope>IDENTIFICATION</scope>
</reference>
<dbReference type="SUPFAM" id="SSF56112">
    <property type="entry name" value="Protein kinase-like (PK-like)"/>
    <property type="match status" value="1"/>
</dbReference>
<feature type="domain" description="Protein kinase" evidence="13">
    <location>
        <begin position="8"/>
        <end position="258"/>
    </location>
</feature>
<dbReference type="GO" id="GO:0005737">
    <property type="term" value="C:cytoplasm"/>
    <property type="evidence" value="ECO:0007669"/>
    <property type="project" value="TreeGrafter"/>
</dbReference>
<dbReference type="Gene3D" id="1.10.510.10">
    <property type="entry name" value="Transferase(Phosphotransferase) domain 1"/>
    <property type="match status" value="1"/>
</dbReference>
<dbReference type="OMA" id="SCCPSDV"/>
<dbReference type="PROSITE" id="PS50011">
    <property type="entry name" value="PROTEIN_KINASE_DOM"/>
    <property type="match status" value="1"/>
</dbReference>
<evidence type="ECO:0000256" key="12">
    <source>
        <dbReference type="RuleBase" id="RU000304"/>
    </source>
</evidence>
<dbReference type="PROSITE" id="PS00107">
    <property type="entry name" value="PROTEIN_KINASE_ATP"/>
    <property type="match status" value="1"/>
</dbReference>
<evidence type="ECO:0000256" key="11">
    <source>
        <dbReference type="PROSITE-ProRule" id="PRU10141"/>
    </source>
</evidence>
<comment type="similarity">
    <text evidence="8">Belongs to the protein kinase superfamily. CAMK Ser/Thr protein kinase family. Smok subfamily.</text>
</comment>
<dbReference type="InterPro" id="IPR008271">
    <property type="entry name" value="Ser/Thr_kinase_AS"/>
</dbReference>
<evidence type="ECO:0000256" key="3">
    <source>
        <dbReference type="ARBA" id="ARBA00022679"/>
    </source>
</evidence>
<dbReference type="SMART" id="SM00220">
    <property type="entry name" value="S_TKc"/>
    <property type="match status" value="1"/>
</dbReference>
<organism evidence="14 15">
    <name type="scientific">Rhinolophus ferrumequinum</name>
    <name type="common">Greater horseshoe bat</name>
    <dbReference type="NCBI Taxonomy" id="59479"/>
    <lineage>
        <taxon>Eukaryota</taxon>
        <taxon>Metazoa</taxon>
        <taxon>Chordata</taxon>
        <taxon>Craniata</taxon>
        <taxon>Vertebrata</taxon>
        <taxon>Euteleostomi</taxon>
        <taxon>Mammalia</taxon>
        <taxon>Eutheria</taxon>
        <taxon>Laurasiatheria</taxon>
        <taxon>Chiroptera</taxon>
        <taxon>Yinpterochiroptera</taxon>
        <taxon>Rhinolophoidea</taxon>
        <taxon>Rhinolophidae</taxon>
        <taxon>Rhinolophinae</taxon>
        <taxon>Rhinolophus</taxon>
    </lineage>
</organism>
<dbReference type="InterPro" id="IPR017441">
    <property type="entry name" value="Protein_kinase_ATP_BS"/>
</dbReference>
<proteinExistence type="inferred from homology"/>
<evidence type="ECO:0000256" key="2">
    <source>
        <dbReference type="ARBA" id="ARBA00022527"/>
    </source>
</evidence>
<keyword evidence="2 12" id="KW-0723">Serine/threonine-protein kinase</keyword>
<name>A0A671EE99_RHIFE</name>
<dbReference type="AlphaFoldDB" id="A0A671EE99"/>
<dbReference type="PANTHER" id="PTHR24346">
    <property type="entry name" value="MAP/MICROTUBULE AFFINITY-REGULATING KINASE"/>
    <property type="match status" value="1"/>
</dbReference>
<reference evidence="14" key="5">
    <citation type="submission" date="2025-09" db="UniProtKB">
        <authorList>
            <consortium name="Ensembl"/>
        </authorList>
    </citation>
    <scope>IDENTIFICATION</scope>
</reference>
<dbReference type="GO" id="GO:0005524">
    <property type="term" value="F:ATP binding"/>
    <property type="evidence" value="ECO:0007669"/>
    <property type="project" value="UniProtKB-UniRule"/>
</dbReference>
<evidence type="ECO:0000256" key="6">
    <source>
        <dbReference type="ARBA" id="ARBA00022840"/>
    </source>
</evidence>
<evidence type="ECO:0000256" key="1">
    <source>
        <dbReference type="ARBA" id="ARBA00012513"/>
    </source>
</evidence>
<dbReference type="EC" id="2.7.11.1" evidence="1"/>
<evidence type="ECO:0000256" key="7">
    <source>
        <dbReference type="ARBA" id="ARBA00037391"/>
    </source>
</evidence>
<keyword evidence="4 11" id="KW-0547">Nucleotide-binding</keyword>
<dbReference type="GO" id="GO:0035556">
    <property type="term" value="P:intracellular signal transduction"/>
    <property type="evidence" value="ECO:0007669"/>
    <property type="project" value="TreeGrafter"/>
</dbReference>
<dbReference type="Ensembl" id="ENSRFET00010010968.1">
    <property type="protein sequence ID" value="ENSRFEP00010010033.1"/>
    <property type="gene ID" value="ENSRFEG00010006807.1"/>
</dbReference>
<dbReference type="Pfam" id="PF00069">
    <property type="entry name" value="Pkinase"/>
    <property type="match status" value="1"/>
</dbReference>
<dbReference type="PANTHER" id="PTHR24346:SF95">
    <property type="entry name" value="SPERM MOTILITY KINASE 3A"/>
    <property type="match status" value="1"/>
</dbReference>
<dbReference type="Proteomes" id="UP000472240">
    <property type="component" value="Chromosome 13"/>
</dbReference>
<comment type="catalytic activity">
    <reaction evidence="10">
        <text>L-seryl-[protein] + ATP = O-phospho-L-seryl-[protein] + ADP + H(+)</text>
        <dbReference type="Rhea" id="RHEA:17989"/>
        <dbReference type="Rhea" id="RHEA-COMP:9863"/>
        <dbReference type="Rhea" id="RHEA-COMP:11604"/>
        <dbReference type="ChEBI" id="CHEBI:15378"/>
        <dbReference type="ChEBI" id="CHEBI:29999"/>
        <dbReference type="ChEBI" id="CHEBI:30616"/>
        <dbReference type="ChEBI" id="CHEBI:83421"/>
        <dbReference type="ChEBI" id="CHEBI:456216"/>
        <dbReference type="EC" id="2.7.11.1"/>
    </reaction>
</comment>
<dbReference type="GO" id="GO:0004674">
    <property type="term" value="F:protein serine/threonine kinase activity"/>
    <property type="evidence" value="ECO:0007669"/>
    <property type="project" value="UniProtKB-KW"/>
</dbReference>
<dbReference type="InterPro" id="IPR011009">
    <property type="entry name" value="Kinase-like_dom_sf"/>
</dbReference>
<feature type="binding site" evidence="11">
    <location>
        <position position="37"/>
    </location>
    <ligand>
        <name>ATP</name>
        <dbReference type="ChEBI" id="CHEBI:30616"/>
    </ligand>
</feature>
<evidence type="ECO:0000256" key="8">
    <source>
        <dbReference type="ARBA" id="ARBA00038181"/>
    </source>
</evidence>
<evidence type="ECO:0000313" key="15">
    <source>
        <dbReference type="Proteomes" id="UP000472240"/>
    </source>
</evidence>
<keyword evidence="5" id="KW-0418">Kinase</keyword>
<sequence length="258" mass="28990">DLDFYAHYELQETIGEGAFGKVVLGEHILTKTKVAVKIIDQRVSKKIRRSLLHEVRCMADLHHLNIVRLFHVISSAESLFLVMEFVPGGDMLDYLRDHGRMSEDTARGVFRQLVSAVHYCHEKGVAHRDLKPQNVLLDAQMNAKLIDFGLGAASGIRQLNTFCGSFLYAAPELFLSKIHDGCATDTWSLGLMLYEMLTGTIPFQDVSLGELLERLGDEQYDMPSCLSIEAQNLLKKLLKPKPEHRSDLKSVIATTPRP</sequence>
<reference evidence="15" key="3">
    <citation type="submission" date="2018-12" db="EMBL/GenBank/DDBJ databases">
        <title>G10K-VGP greater horseshoe bat female genome, primary haplotype.</title>
        <authorList>
            <person name="Teeling E."/>
            <person name="Myers G."/>
            <person name="Vernes S."/>
            <person name="Pippel M."/>
            <person name="Winkler S."/>
            <person name="Fedrigo O."/>
            <person name="Rhie A."/>
            <person name="Koren S."/>
            <person name="Phillippy A."/>
            <person name="Lewin H."/>
            <person name="Damas J."/>
            <person name="Howe K."/>
            <person name="Mountcastle J."/>
            <person name="Jarvis E.D."/>
        </authorList>
    </citation>
    <scope>NUCLEOTIDE SEQUENCE [LARGE SCALE GENOMIC DNA]</scope>
</reference>
<evidence type="ECO:0000256" key="9">
    <source>
        <dbReference type="ARBA" id="ARBA00047899"/>
    </source>
</evidence>
<dbReference type="InterPro" id="IPR000719">
    <property type="entry name" value="Prot_kinase_dom"/>
</dbReference>
<evidence type="ECO:0000313" key="14">
    <source>
        <dbReference type="Ensembl" id="ENSRFEP00010010033.1"/>
    </source>
</evidence>
<comment type="catalytic activity">
    <reaction evidence="9">
        <text>L-threonyl-[protein] + ATP = O-phospho-L-threonyl-[protein] + ADP + H(+)</text>
        <dbReference type="Rhea" id="RHEA:46608"/>
        <dbReference type="Rhea" id="RHEA-COMP:11060"/>
        <dbReference type="Rhea" id="RHEA-COMP:11605"/>
        <dbReference type="ChEBI" id="CHEBI:15378"/>
        <dbReference type="ChEBI" id="CHEBI:30013"/>
        <dbReference type="ChEBI" id="CHEBI:30616"/>
        <dbReference type="ChEBI" id="CHEBI:61977"/>
        <dbReference type="ChEBI" id="CHEBI:456216"/>
        <dbReference type="EC" id="2.7.11.1"/>
    </reaction>
</comment>
<protein>
    <recommendedName>
        <fullName evidence="1">non-specific serine/threonine protein kinase</fullName>
        <ecNumber evidence="1">2.7.11.1</ecNumber>
    </recommendedName>
</protein>
<dbReference type="InParanoid" id="A0A671EE99"/>
<keyword evidence="3" id="KW-0808">Transferase</keyword>
<keyword evidence="6 11" id="KW-0067">ATP-binding</keyword>
<dbReference type="PIRSF" id="PIRSF000654">
    <property type="entry name" value="Integrin-linked_kinase"/>
    <property type="match status" value="1"/>
</dbReference>
<dbReference type="GeneTree" id="ENSGT00940000160886"/>
<dbReference type="FunFam" id="1.10.510.10:FF:000571">
    <property type="entry name" value="Maternal embryonic leucine zipper kinase"/>
    <property type="match status" value="1"/>
</dbReference>
<accession>A0A671EE99</accession>